<dbReference type="PROSITE" id="PS00737">
    <property type="entry name" value="THIOLASE_2"/>
    <property type="match status" value="1"/>
</dbReference>
<dbReference type="RefSeq" id="WP_064677687.1">
    <property type="nucleotide sequence ID" value="NZ_CP014870.1"/>
</dbReference>
<evidence type="ECO:0000313" key="10">
    <source>
        <dbReference type="Proteomes" id="UP000078354"/>
    </source>
</evidence>
<dbReference type="STRING" id="1853130.PMA3_13885"/>
<dbReference type="NCBIfam" id="NF004206">
    <property type="entry name" value="PRK05656.1"/>
    <property type="match status" value="1"/>
</dbReference>
<dbReference type="EMBL" id="CP014870">
    <property type="protein sequence ID" value="ANJ56171.1"/>
    <property type="molecule type" value="Genomic_DNA"/>
</dbReference>
<dbReference type="SUPFAM" id="SSF53901">
    <property type="entry name" value="Thiolase-like"/>
    <property type="match status" value="2"/>
</dbReference>
<dbReference type="FunFam" id="3.40.47.10:FF:000010">
    <property type="entry name" value="Acetyl-CoA acetyltransferase (Thiolase)"/>
    <property type="match status" value="1"/>
</dbReference>
<proteinExistence type="inferred from homology"/>
<feature type="domain" description="Thiolase C-terminal" evidence="8">
    <location>
        <begin position="271"/>
        <end position="392"/>
    </location>
</feature>
<dbReference type="GO" id="GO:0044281">
    <property type="term" value="P:small molecule metabolic process"/>
    <property type="evidence" value="ECO:0007669"/>
    <property type="project" value="UniProtKB-ARBA"/>
</dbReference>
<dbReference type="InterPro" id="IPR020613">
    <property type="entry name" value="Thiolase_CS"/>
</dbReference>
<dbReference type="PANTHER" id="PTHR18919">
    <property type="entry name" value="ACETYL-COA C-ACYLTRANSFERASE"/>
    <property type="match status" value="1"/>
</dbReference>
<evidence type="ECO:0000259" key="8">
    <source>
        <dbReference type="Pfam" id="PF02803"/>
    </source>
</evidence>
<evidence type="ECO:0000256" key="5">
    <source>
        <dbReference type="PIRSR" id="PIRSR000429-1"/>
    </source>
</evidence>
<evidence type="ECO:0000256" key="2">
    <source>
        <dbReference type="ARBA" id="ARBA00022679"/>
    </source>
</evidence>
<dbReference type="PANTHER" id="PTHR18919:SF107">
    <property type="entry name" value="ACETYL-COA ACETYLTRANSFERASE, CYTOSOLIC"/>
    <property type="match status" value="1"/>
</dbReference>
<dbReference type="GO" id="GO:0033812">
    <property type="term" value="F:3-oxoadipyl-CoA thiolase activity"/>
    <property type="evidence" value="ECO:0007669"/>
    <property type="project" value="UniProtKB-EC"/>
</dbReference>
<dbReference type="InterPro" id="IPR020610">
    <property type="entry name" value="Thiolase_AS"/>
</dbReference>
<dbReference type="OrthoDB" id="9764638at2"/>
<feature type="active site" description="Proton acceptor" evidence="5">
    <location>
        <position position="349"/>
    </location>
</feature>
<organism evidence="9 10">
    <name type="scientific">Pseudomonas silesiensis</name>
    <dbReference type="NCBI Taxonomy" id="1853130"/>
    <lineage>
        <taxon>Bacteria</taxon>
        <taxon>Pseudomonadati</taxon>
        <taxon>Pseudomonadota</taxon>
        <taxon>Gammaproteobacteria</taxon>
        <taxon>Pseudomonadales</taxon>
        <taxon>Pseudomonadaceae</taxon>
        <taxon>Pseudomonas</taxon>
    </lineage>
</organism>
<keyword evidence="10" id="KW-1185">Reference proteome</keyword>
<name>A0A191YTV7_9PSED</name>
<gene>
    <name evidence="9" type="ORF">PMA3_13885</name>
</gene>
<feature type="domain" description="Thiolase N-terminal" evidence="7">
    <location>
        <begin position="4"/>
        <end position="262"/>
    </location>
</feature>
<dbReference type="PIRSF" id="PIRSF000429">
    <property type="entry name" value="Ac-CoA_Ac_transf"/>
    <property type="match status" value="1"/>
</dbReference>
<evidence type="ECO:0000259" key="7">
    <source>
        <dbReference type="Pfam" id="PF00108"/>
    </source>
</evidence>
<dbReference type="InterPro" id="IPR020616">
    <property type="entry name" value="Thiolase_N"/>
</dbReference>
<sequence length="392" mass="40431">MNEVVIVAATRTAIGSFQGSLSAIPATELGAAVIRRLLEQTGVDAAQVDEVILGQVLTAGSGQNPARQSAIKAGLPHTVPALTLNKVCGSGLKAVQLAVQAIRCGDAELVIAGGQENMSLAPYVLPKARTGLRMGHAQLQDSVIQDGLWDAFNDYHMGITAENLASKYELSREDQDTFAAASQQKASAAIEGGFFKAEITPILIPQRKGDPLVFDTDEQPRPGSTLQALGNLKPAFQKTGTVTAGNASTLNDGAAVLMLASAAKAQALGLPVLARIKAYASAGVDPSIMGIGPVPATRLALTKAGWSLDDLDLIEANEAFAAQSLAVGKELGWDMNKVNVNGGAIALGHPIGASGARILVSLVHELIRRDGKKGLATLCIGGGQGVSLAIER</sequence>
<evidence type="ECO:0000313" key="9">
    <source>
        <dbReference type="EMBL" id="ANJ56171.1"/>
    </source>
</evidence>
<evidence type="ECO:0000256" key="6">
    <source>
        <dbReference type="RuleBase" id="RU003557"/>
    </source>
</evidence>
<evidence type="ECO:0000256" key="4">
    <source>
        <dbReference type="ARBA" id="ARBA00048527"/>
    </source>
</evidence>
<dbReference type="AlphaFoldDB" id="A0A191YTV7"/>
<dbReference type="Proteomes" id="UP000078354">
    <property type="component" value="Chromosome"/>
</dbReference>
<dbReference type="InterPro" id="IPR020617">
    <property type="entry name" value="Thiolase_C"/>
</dbReference>
<reference evidence="9 10" key="1">
    <citation type="journal article" date="2018" name="Syst. Appl. Microbiol.">
        <title>Pseudomonas silesiensis sp. nov. strain A3T isolated from a biological pesticide sewage treatment plant and analysis of the complete genome sequence.</title>
        <authorList>
            <person name="Kaminski M.A."/>
            <person name="Furmanczyk E.M."/>
            <person name="Sobczak A."/>
            <person name="Dziembowski A."/>
            <person name="Lipinski L."/>
        </authorList>
    </citation>
    <scope>NUCLEOTIDE SEQUENCE [LARGE SCALE GENOMIC DNA]</scope>
    <source>
        <strain evidence="9 10">A3</strain>
    </source>
</reference>
<dbReference type="PROSITE" id="PS00099">
    <property type="entry name" value="THIOLASE_3"/>
    <property type="match status" value="1"/>
</dbReference>
<dbReference type="Pfam" id="PF02803">
    <property type="entry name" value="Thiolase_C"/>
    <property type="match status" value="1"/>
</dbReference>
<keyword evidence="2 6" id="KW-0808">Transferase</keyword>
<accession>A0A191YTV7</accession>
<protein>
    <submittedName>
        <fullName evidence="9">Acetyl-CoA acetyltransferase</fullName>
    </submittedName>
</protein>
<dbReference type="NCBIfam" id="TIGR01930">
    <property type="entry name" value="AcCoA-C-Actrans"/>
    <property type="match status" value="1"/>
</dbReference>
<dbReference type="PROSITE" id="PS00098">
    <property type="entry name" value="THIOLASE_1"/>
    <property type="match status" value="1"/>
</dbReference>
<feature type="active site" description="Proton acceptor" evidence="5">
    <location>
        <position position="379"/>
    </location>
</feature>
<comment type="similarity">
    <text evidence="1 6">Belongs to the thiolase-like superfamily. Thiolase family.</text>
</comment>
<dbReference type="InterPro" id="IPR002155">
    <property type="entry name" value="Thiolase"/>
</dbReference>
<evidence type="ECO:0000256" key="1">
    <source>
        <dbReference type="ARBA" id="ARBA00010982"/>
    </source>
</evidence>
<comment type="catalytic activity">
    <reaction evidence="4">
        <text>succinyl-CoA + acetyl-CoA = 3-oxoadipyl-CoA + CoA</text>
        <dbReference type="Rhea" id="RHEA:19481"/>
        <dbReference type="ChEBI" id="CHEBI:57287"/>
        <dbReference type="ChEBI" id="CHEBI:57288"/>
        <dbReference type="ChEBI" id="CHEBI:57292"/>
        <dbReference type="ChEBI" id="CHEBI:57348"/>
        <dbReference type="EC" id="2.3.1.174"/>
    </reaction>
</comment>
<dbReference type="CDD" id="cd00751">
    <property type="entry name" value="thiolase"/>
    <property type="match status" value="1"/>
</dbReference>
<dbReference type="KEGG" id="psil:PMA3_13885"/>
<dbReference type="Pfam" id="PF00108">
    <property type="entry name" value="Thiolase_N"/>
    <property type="match status" value="1"/>
</dbReference>
<dbReference type="InterPro" id="IPR016039">
    <property type="entry name" value="Thiolase-like"/>
</dbReference>
<dbReference type="Gene3D" id="3.40.47.10">
    <property type="match status" value="2"/>
</dbReference>
<feature type="active site" description="Acyl-thioester intermediate" evidence="5">
    <location>
        <position position="88"/>
    </location>
</feature>
<dbReference type="InterPro" id="IPR020615">
    <property type="entry name" value="Thiolase_acyl_enz_int_AS"/>
</dbReference>
<evidence type="ECO:0000256" key="3">
    <source>
        <dbReference type="ARBA" id="ARBA00023315"/>
    </source>
</evidence>
<keyword evidence="3 6" id="KW-0012">Acyltransferase</keyword>